<keyword evidence="1" id="KW-0862">Zinc</keyword>
<protein>
    <submittedName>
        <fullName evidence="3">Zinc finger SWIM domain protein</fullName>
    </submittedName>
</protein>
<evidence type="ECO:0000313" key="4">
    <source>
        <dbReference type="Proteomes" id="UP000011513"/>
    </source>
</evidence>
<sequence length="145" mass="16542">MTRTHPLNQLEFSKRVGKRAQYEAFEFTLLRNAIRVTNASYADPENHTYEVDIEDGLPARCTCPADERFEGACKHRVAIAIRRPLLQAMTLHRDEPVVADGGQQHGTLGSKTEADESCLECLDDFPCWECVKTGRRELPDDRHER</sequence>
<dbReference type="InParanoid" id="M0CUY1"/>
<dbReference type="GO" id="GO:0008270">
    <property type="term" value="F:zinc ion binding"/>
    <property type="evidence" value="ECO:0007669"/>
    <property type="project" value="UniProtKB-KW"/>
</dbReference>
<dbReference type="InterPro" id="IPR007527">
    <property type="entry name" value="Znf_SWIM"/>
</dbReference>
<name>M0CUY1_HALPD</name>
<evidence type="ECO:0000256" key="1">
    <source>
        <dbReference type="PROSITE-ProRule" id="PRU00325"/>
    </source>
</evidence>
<dbReference type="EMBL" id="AOIV01000041">
    <property type="protein sequence ID" value="ELZ27046.1"/>
    <property type="molecule type" value="Genomic_DNA"/>
</dbReference>
<dbReference type="AlphaFoldDB" id="M0CUY1"/>
<dbReference type="RefSeq" id="WP_008388880.1">
    <property type="nucleotide sequence ID" value="NZ_AOIV01000041.1"/>
</dbReference>
<reference evidence="3 4" key="1">
    <citation type="journal article" date="2014" name="PLoS Genet.">
        <title>Phylogenetically driven sequencing of extremely halophilic archaea reveals strategies for static and dynamic osmo-response.</title>
        <authorList>
            <person name="Becker E.A."/>
            <person name="Seitzer P.M."/>
            <person name="Tritt A."/>
            <person name="Larsen D."/>
            <person name="Krusor M."/>
            <person name="Yao A.I."/>
            <person name="Wu D."/>
            <person name="Madern D."/>
            <person name="Eisen J.A."/>
            <person name="Darling A.E."/>
            <person name="Facciotti M.T."/>
        </authorList>
    </citation>
    <scope>NUCLEOTIDE SEQUENCE [LARGE SCALE GENOMIC DNA]</scope>
    <source>
        <strain evidence="3 4">JCM 14848</strain>
    </source>
</reference>
<dbReference type="eggNOG" id="arCOG08141">
    <property type="taxonomic scope" value="Archaea"/>
</dbReference>
<dbReference type="OrthoDB" id="189856at2157"/>
<dbReference type="Pfam" id="PF04434">
    <property type="entry name" value="SWIM"/>
    <property type="match status" value="1"/>
</dbReference>
<organism evidence="3 4">
    <name type="scientific">Halogeometricum pallidum JCM 14848</name>
    <dbReference type="NCBI Taxonomy" id="1227487"/>
    <lineage>
        <taxon>Archaea</taxon>
        <taxon>Methanobacteriati</taxon>
        <taxon>Methanobacteriota</taxon>
        <taxon>Stenosarchaea group</taxon>
        <taxon>Halobacteria</taxon>
        <taxon>Halobacteriales</taxon>
        <taxon>Haloferacaceae</taxon>
        <taxon>Halogeometricum</taxon>
    </lineage>
</organism>
<proteinExistence type="predicted"/>
<evidence type="ECO:0000313" key="3">
    <source>
        <dbReference type="EMBL" id="ELZ27046.1"/>
    </source>
</evidence>
<keyword evidence="1" id="KW-0863">Zinc-finger</keyword>
<gene>
    <name evidence="3" type="ORF">C474_16889</name>
</gene>
<dbReference type="PROSITE" id="PS50966">
    <property type="entry name" value="ZF_SWIM"/>
    <property type="match status" value="1"/>
</dbReference>
<feature type="domain" description="SWIM-type" evidence="2">
    <location>
        <begin position="49"/>
        <end position="84"/>
    </location>
</feature>
<accession>M0CUY1</accession>
<dbReference type="Proteomes" id="UP000011513">
    <property type="component" value="Unassembled WGS sequence"/>
</dbReference>
<keyword evidence="4" id="KW-1185">Reference proteome</keyword>
<comment type="caution">
    <text evidence="3">The sequence shown here is derived from an EMBL/GenBank/DDBJ whole genome shotgun (WGS) entry which is preliminary data.</text>
</comment>
<keyword evidence="1" id="KW-0479">Metal-binding</keyword>
<evidence type="ECO:0000259" key="2">
    <source>
        <dbReference type="PROSITE" id="PS50966"/>
    </source>
</evidence>